<gene>
    <name evidence="1" type="ORF">C2869_03795</name>
</gene>
<evidence type="ECO:0000313" key="1">
    <source>
        <dbReference type="EMBL" id="AWB65612.1"/>
    </source>
</evidence>
<dbReference type="AlphaFoldDB" id="A0A2S0VN56"/>
<evidence type="ECO:0000313" key="2">
    <source>
        <dbReference type="Proteomes" id="UP000244441"/>
    </source>
</evidence>
<dbReference type="KEGG" id="cate:C2869_03795"/>
<dbReference type="EMBL" id="CP026604">
    <property type="protein sequence ID" value="AWB65612.1"/>
    <property type="molecule type" value="Genomic_DNA"/>
</dbReference>
<organism evidence="1 2">
    <name type="scientific">Saccharobesus litoralis</name>
    <dbReference type="NCBI Taxonomy" id="2172099"/>
    <lineage>
        <taxon>Bacteria</taxon>
        <taxon>Pseudomonadati</taxon>
        <taxon>Pseudomonadota</taxon>
        <taxon>Gammaproteobacteria</taxon>
        <taxon>Alteromonadales</taxon>
        <taxon>Alteromonadaceae</taxon>
        <taxon>Saccharobesus</taxon>
    </lineage>
</organism>
<dbReference type="RefSeq" id="WP_108601687.1">
    <property type="nucleotide sequence ID" value="NZ_CP026604.1"/>
</dbReference>
<sequence length="311" mass="35751">MLVCRLVIRLFTLYIRALFVSALFICVFSLNVARAEVTLTSPSGISEIRQKYVYDLLVLALKETTSASQETRVTSIPTNTGYSASTYAVKKGKVDVTYFPANTEVETQLLPIRIPLYKGLMGYRTLLIQAKNQSKFDNLHSLKQFKNILQGAGSRWRTTKVLAHHEFKYITAERTSSLLKMLDIGRFEYTTRGIIETPETLQAIDKNYPKLKIEDNTIFYTELPVYFFVSKQRPELAKKIYTGLVKAAHNGEFDKVFDAFYQMIPSGLNFDKRNFYYLKNPQLSAETRANALNFWQKQVKSPVFKTVHFSH</sequence>
<protein>
    <recommendedName>
        <fullName evidence="3">Solute-binding protein family 3/N-terminal domain-containing protein</fullName>
    </recommendedName>
</protein>
<dbReference type="Gene3D" id="3.40.190.10">
    <property type="entry name" value="Periplasmic binding protein-like II"/>
    <property type="match status" value="2"/>
</dbReference>
<evidence type="ECO:0008006" key="3">
    <source>
        <dbReference type="Google" id="ProtNLM"/>
    </source>
</evidence>
<dbReference type="Proteomes" id="UP000244441">
    <property type="component" value="Chromosome"/>
</dbReference>
<name>A0A2S0VN56_9ALTE</name>
<reference evidence="1 2" key="1">
    <citation type="submission" date="2018-01" db="EMBL/GenBank/DDBJ databases">
        <title>Genome sequence of a Cantenovulum-like bacteria.</title>
        <authorList>
            <person name="Tan W.R."/>
            <person name="Lau N.-S."/>
            <person name="Go F."/>
            <person name="Amirul A.-A.A."/>
        </authorList>
    </citation>
    <scope>NUCLEOTIDE SEQUENCE [LARGE SCALE GENOMIC DNA]</scope>
    <source>
        <strain evidence="1 2">CCB-QB4</strain>
    </source>
</reference>
<proteinExistence type="predicted"/>
<accession>A0A2S0VN56</accession>
<keyword evidence="2" id="KW-1185">Reference proteome</keyword>
<dbReference type="OrthoDB" id="6383026at2"/>
<dbReference type="SUPFAM" id="SSF53850">
    <property type="entry name" value="Periplasmic binding protein-like II"/>
    <property type="match status" value="1"/>
</dbReference>